<proteinExistence type="predicted"/>
<keyword evidence="2" id="KW-1185">Reference proteome</keyword>
<dbReference type="Proteomes" id="UP000283387">
    <property type="component" value="Unassembled WGS sequence"/>
</dbReference>
<evidence type="ECO:0000313" key="1">
    <source>
        <dbReference type="EMBL" id="RKD89959.1"/>
    </source>
</evidence>
<dbReference type="OrthoDB" id="5291617at2"/>
<sequence>MVFLPQKVISQPTRIFHFNPTCEIAIANGSPYFVPTALLCEFEADLATVMSVLASQNDLVVCREIPSSRTIEEWKKWNLMNGKFVTLESLTEHTTAHNSGSFDLQSWGKSPAEANLFKFLNSSHWDDNLKQLFERKTSTDFLNCFLERDDLPAEIDRSLNQLVICKEAEIEHLLKRQSPIVLKAPLSSSGRGLLVLRKNELNNANRQWIKGNLDQQGYLVASSWLNKKLDLSFQFESDGNGGISYLGHSVFMTNSNGQYAGHYLNFKLRNKLPIDEKVLTLISEKLGEELTQSTYSTIYKGIIGIDTLVYLDEDNKLKIHACIEINPRYTMGFLSQQIEQKIHPESYGHYKIFFDPKGGFQAFAEAEKKINPPTFADGFIRKGFFNLTPADKNCKFGAYVELF</sequence>
<organism evidence="1 2">
    <name type="scientific">Mangrovibacterium diazotrophicum</name>
    <dbReference type="NCBI Taxonomy" id="1261403"/>
    <lineage>
        <taxon>Bacteria</taxon>
        <taxon>Pseudomonadati</taxon>
        <taxon>Bacteroidota</taxon>
        <taxon>Bacteroidia</taxon>
        <taxon>Marinilabiliales</taxon>
        <taxon>Prolixibacteraceae</taxon>
        <taxon>Mangrovibacterium</taxon>
    </lineage>
</organism>
<accession>A0A419W3E5</accession>
<evidence type="ECO:0000313" key="2">
    <source>
        <dbReference type="Proteomes" id="UP000283387"/>
    </source>
</evidence>
<dbReference type="EMBL" id="RAPN01000001">
    <property type="protein sequence ID" value="RKD89959.1"/>
    <property type="molecule type" value="Genomic_DNA"/>
</dbReference>
<gene>
    <name evidence="1" type="ORF">BC643_0293</name>
</gene>
<comment type="caution">
    <text evidence="1">The sequence shown here is derived from an EMBL/GenBank/DDBJ whole genome shotgun (WGS) entry which is preliminary data.</text>
</comment>
<dbReference type="SUPFAM" id="SSF56059">
    <property type="entry name" value="Glutathione synthetase ATP-binding domain-like"/>
    <property type="match status" value="1"/>
</dbReference>
<protein>
    <recommendedName>
        <fullName evidence="3">ATP-grasp domain-containing protein</fullName>
    </recommendedName>
</protein>
<reference evidence="1 2" key="1">
    <citation type="submission" date="2018-09" db="EMBL/GenBank/DDBJ databases">
        <title>Genomic Encyclopedia of Archaeal and Bacterial Type Strains, Phase II (KMG-II): from individual species to whole genera.</title>
        <authorList>
            <person name="Goeker M."/>
        </authorList>
    </citation>
    <scope>NUCLEOTIDE SEQUENCE [LARGE SCALE GENOMIC DNA]</scope>
    <source>
        <strain evidence="1 2">DSM 27148</strain>
    </source>
</reference>
<dbReference type="AlphaFoldDB" id="A0A419W3E5"/>
<dbReference type="Gene3D" id="3.30.470.20">
    <property type="entry name" value="ATP-grasp fold, B domain"/>
    <property type="match status" value="1"/>
</dbReference>
<name>A0A419W3E5_9BACT</name>
<evidence type="ECO:0008006" key="3">
    <source>
        <dbReference type="Google" id="ProtNLM"/>
    </source>
</evidence>
<dbReference type="RefSeq" id="WP_120271402.1">
    <property type="nucleotide sequence ID" value="NZ_RAPN01000001.1"/>
</dbReference>